<protein>
    <submittedName>
        <fullName evidence="2">Uncharacterized protein</fullName>
    </submittedName>
</protein>
<feature type="compositionally biased region" description="Basic and acidic residues" evidence="1">
    <location>
        <begin position="68"/>
        <end position="84"/>
    </location>
</feature>
<reference evidence="2 3" key="1">
    <citation type="submission" date="2014-02" db="EMBL/GenBank/DDBJ databases">
        <title>The Genome Sequence of Trichophyton interdigitale MR816.</title>
        <authorList>
            <consortium name="The Broad Institute Genomics Platform"/>
            <person name="Cuomo C.A."/>
            <person name="White T.C."/>
            <person name="Graser Y."/>
            <person name="Martinez-Rossi N."/>
            <person name="Heitman J."/>
            <person name="Young S.K."/>
            <person name="Zeng Q."/>
            <person name="Gargeya S."/>
            <person name="Abouelleil A."/>
            <person name="Alvarado L."/>
            <person name="Chapman S.B."/>
            <person name="Gainer-Dewar J."/>
            <person name="Goldberg J."/>
            <person name="Griggs A."/>
            <person name="Gujja S."/>
            <person name="Hansen M."/>
            <person name="Howarth C."/>
            <person name="Imamovic A."/>
            <person name="Larimer J."/>
            <person name="Martinez D."/>
            <person name="Murphy C."/>
            <person name="Pearson M.D."/>
            <person name="Persinoti G."/>
            <person name="Poon T."/>
            <person name="Priest M."/>
            <person name="Roberts A.D."/>
            <person name="Saif S."/>
            <person name="Shea T.D."/>
            <person name="Sykes S.N."/>
            <person name="Wortman J."/>
            <person name="Nusbaum C."/>
            <person name="Birren B."/>
        </authorList>
    </citation>
    <scope>NUCLEOTIDE SEQUENCE [LARGE SCALE GENOMIC DNA]</scope>
    <source>
        <strain evidence="2 3">MR816</strain>
    </source>
</reference>
<accession>A0A059JGU8</accession>
<feature type="compositionally biased region" description="Polar residues" evidence="1">
    <location>
        <begin position="149"/>
        <end position="163"/>
    </location>
</feature>
<feature type="region of interest" description="Disordered" evidence="1">
    <location>
        <begin position="143"/>
        <end position="163"/>
    </location>
</feature>
<sequence length="163" mass="18230">MTVTSIASHRLDPGVFGAFKILQNNDWAQTSENIRGIKEDVEQLHPAESSASGVMADIDICQQPGKLPSRETHTTERHHDRATLDKASEKYRIYREETLTLDRKRLGERDRSGGSAYGVRRKCRNSLAAGDISLKQANTRFSDGVGMKGNQQEQVITQKPSYN</sequence>
<feature type="region of interest" description="Disordered" evidence="1">
    <location>
        <begin position="64"/>
        <end position="84"/>
    </location>
</feature>
<organism evidence="2 3">
    <name type="scientific">Trichophyton interdigitale (strain MR816)</name>
    <dbReference type="NCBI Taxonomy" id="1215338"/>
    <lineage>
        <taxon>Eukaryota</taxon>
        <taxon>Fungi</taxon>
        <taxon>Dikarya</taxon>
        <taxon>Ascomycota</taxon>
        <taxon>Pezizomycotina</taxon>
        <taxon>Eurotiomycetes</taxon>
        <taxon>Eurotiomycetidae</taxon>
        <taxon>Onygenales</taxon>
        <taxon>Arthrodermataceae</taxon>
        <taxon>Trichophyton</taxon>
    </lineage>
</organism>
<comment type="caution">
    <text evidence="2">The sequence shown here is derived from an EMBL/GenBank/DDBJ whole genome shotgun (WGS) entry which is preliminary data.</text>
</comment>
<dbReference type="HOGENOM" id="CLU_138107_0_0_1"/>
<proteinExistence type="predicted"/>
<name>A0A059JGU8_TRIIM</name>
<evidence type="ECO:0000313" key="2">
    <source>
        <dbReference type="EMBL" id="KDB27106.1"/>
    </source>
</evidence>
<dbReference type="AlphaFoldDB" id="A0A059JGU8"/>
<dbReference type="EMBL" id="AOKY01000085">
    <property type="protein sequence ID" value="KDB27106.1"/>
    <property type="molecule type" value="Genomic_DNA"/>
</dbReference>
<keyword evidence="3" id="KW-1185">Reference proteome</keyword>
<evidence type="ECO:0000313" key="3">
    <source>
        <dbReference type="Proteomes" id="UP000024533"/>
    </source>
</evidence>
<gene>
    <name evidence="2" type="ORF">H109_01122</name>
</gene>
<evidence type="ECO:0000256" key="1">
    <source>
        <dbReference type="SAM" id="MobiDB-lite"/>
    </source>
</evidence>
<dbReference type="Proteomes" id="UP000024533">
    <property type="component" value="Unassembled WGS sequence"/>
</dbReference>